<feature type="compositionally biased region" description="Basic residues" evidence="1">
    <location>
        <begin position="175"/>
        <end position="187"/>
    </location>
</feature>
<gene>
    <name evidence="2" type="ORF">HF086_012982</name>
</gene>
<evidence type="ECO:0000313" key="3">
    <source>
        <dbReference type="Proteomes" id="UP000814243"/>
    </source>
</evidence>
<feature type="region of interest" description="Disordered" evidence="1">
    <location>
        <begin position="170"/>
        <end position="192"/>
    </location>
</feature>
<protein>
    <submittedName>
        <fullName evidence="2">Uncharacterized protein</fullName>
    </submittedName>
</protein>
<accession>A0A922MVP3</accession>
<reference evidence="2" key="1">
    <citation type="journal article" date="2021" name="G3 (Bethesda)">
        <title>Genome and transcriptome analysis of the beet armyworm Spodoptera exigua reveals targets for pest control. .</title>
        <authorList>
            <person name="Simon S."/>
            <person name="Breeschoten T."/>
            <person name="Jansen H.J."/>
            <person name="Dirks R.P."/>
            <person name="Schranz M.E."/>
            <person name="Ros V.I.D."/>
        </authorList>
    </citation>
    <scope>NUCLEOTIDE SEQUENCE</scope>
    <source>
        <strain evidence="2">TB_SE_WUR_2020</strain>
    </source>
</reference>
<organism evidence="2 3">
    <name type="scientific">Spodoptera exigua</name>
    <name type="common">Beet armyworm</name>
    <name type="synonym">Noctua fulgens</name>
    <dbReference type="NCBI Taxonomy" id="7107"/>
    <lineage>
        <taxon>Eukaryota</taxon>
        <taxon>Metazoa</taxon>
        <taxon>Ecdysozoa</taxon>
        <taxon>Arthropoda</taxon>
        <taxon>Hexapoda</taxon>
        <taxon>Insecta</taxon>
        <taxon>Pterygota</taxon>
        <taxon>Neoptera</taxon>
        <taxon>Endopterygota</taxon>
        <taxon>Lepidoptera</taxon>
        <taxon>Glossata</taxon>
        <taxon>Ditrysia</taxon>
        <taxon>Noctuoidea</taxon>
        <taxon>Noctuidae</taxon>
        <taxon>Amphipyrinae</taxon>
        <taxon>Spodoptera</taxon>
    </lineage>
</organism>
<evidence type="ECO:0000256" key="1">
    <source>
        <dbReference type="SAM" id="MobiDB-lite"/>
    </source>
</evidence>
<proteinExistence type="predicted"/>
<name>A0A922MVP3_SPOEX</name>
<sequence length="213" mass="24127">MTKALPPGLDKSLLLKNGKLPPDEMLDNYTNSFNQTKSEHFNQTTVQDNLTESESLEQDGVLVVNVSTNHILNLDEFYPNLQITNVSNKMDEITNKIQSNSREITGDSKNNIKFKGLPDNITVAPAPTNGVLPSSEQDEEKIINKTDLEDGKLSEPNLLRPTESLQNLMDETGGRRYRRRRRRHGNGRRYGFNFHSSLPNSFKTIFQSILPEP</sequence>
<comment type="caution">
    <text evidence="2">The sequence shown here is derived from an EMBL/GenBank/DDBJ whole genome shotgun (WGS) entry which is preliminary data.</text>
</comment>
<dbReference type="EMBL" id="JACEFF010000141">
    <property type="protein sequence ID" value="KAH9643312.1"/>
    <property type="molecule type" value="Genomic_DNA"/>
</dbReference>
<dbReference type="AlphaFoldDB" id="A0A922MVP3"/>
<dbReference type="Proteomes" id="UP000814243">
    <property type="component" value="Unassembled WGS sequence"/>
</dbReference>
<evidence type="ECO:0000313" key="2">
    <source>
        <dbReference type="EMBL" id="KAH9643312.1"/>
    </source>
</evidence>